<dbReference type="CDD" id="cd17242">
    <property type="entry name" value="MobM_relaxase"/>
    <property type="match status" value="1"/>
</dbReference>
<gene>
    <name evidence="3" type="ORF">SGADD02_02025</name>
</gene>
<name>A0A139ML91_9STRE</name>
<protein>
    <submittedName>
        <fullName evidence="3">Mobilization protein MobM</fullName>
    </submittedName>
</protein>
<comment type="caution">
    <text evidence="3">The sequence shown here is derived from an EMBL/GenBank/DDBJ whole genome shotgun (WGS) entry which is preliminary data.</text>
</comment>
<dbReference type="InterPro" id="IPR001668">
    <property type="entry name" value="Mob_Pre"/>
</dbReference>
<evidence type="ECO:0000313" key="4">
    <source>
        <dbReference type="Proteomes" id="UP000070198"/>
    </source>
</evidence>
<reference evidence="3 4" key="1">
    <citation type="submission" date="2016-01" db="EMBL/GenBank/DDBJ databases">
        <title>Highly variable Streptococcus oralis are common among viridans streptococci isolated from primates.</title>
        <authorList>
            <person name="Denapaite D."/>
            <person name="Rieger M."/>
            <person name="Koendgen S."/>
            <person name="Brueckner R."/>
            <person name="Ochigava I."/>
            <person name="Kappeler P."/>
            <person name="Maetz-Rensing K."/>
            <person name="Leendertz F."/>
            <person name="Hakenbeck R."/>
        </authorList>
    </citation>
    <scope>NUCLEOTIDE SEQUENCE [LARGE SCALE GENOMIC DNA]</scope>
    <source>
        <strain evidence="3 4">DD02</strain>
    </source>
</reference>
<comment type="similarity">
    <text evidence="1">Belongs to the plasmid mobilization pre family.</text>
</comment>
<dbReference type="GO" id="GO:0006310">
    <property type="term" value="P:DNA recombination"/>
    <property type="evidence" value="ECO:0007669"/>
    <property type="project" value="InterPro"/>
</dbReference>
<proteinExistence type="inferred from homology"/>
<dbReference type="NCBIfam" id="NF041497">
    <property type="entry name" value="MobV"/>
    <property type="match status" value="1"/>
</dbReference>
<dbReference type="AlphaFoldDB" id="A0A139ML91"/>
<evidence type="ECO:0000256" key="2">
    <source>
        <dbReference type="SAM" id="Coils"/>
    </source>
</evidence>
<organism evidence="3 4">
    <name type="scientific">Streptococcus gallolyticus</name>
    <dbReference type="NCBI Taxonomy" id="315405"/>
    <lineage>
        <taxon>Bacteria</taxon>
        <taxon>Bacillati</taxon>
        <taxon>Bacillota</taxon>
        <taxon>Bacilli</taxon>
        <taxon>Lactobacillales</taxon>
        <taxon>Streptococcaceae</taxon>
        <taxon>Streptococcus</taxon>
    </lineage>
</organism>
<dbReference type="Proteomes" id="UP000070198">
    <property type="component" value="Unassembled WGS sequence"/>
</dbReference>
<evidence type="ECO:0000256" key="1">
    <source>
        <dbReference type="ARBA" id="ARBA00010657"/>
    </source>
</evidence>
<dbReference type="RefSeq" id="WP_061459156.1">
    <property type="nucleotide sequence ID" value="NZ_KQ968756.1"/>
</dbReference>
<dbReference type="Pfam" id="PF01076">
    <property type="entry name" value="Mob_Pre"/>
    <property type="match status" value="1"/>
</dbReference>
<dbReference type="EMBL" id="LQOF01000408">
    <property type="protein sequence ID" value="KXT64509.1"/>
    <property type="molecule type" value="Genomic_DNA"/>
</dbReference>
<feature type="coiled-coil region" evidence="2">
    <location>
        <begin position="200"/>
        <end position="269"/>
    </location>
</feature>
<keyword evidence="2" id="KW-0175">Coiled coil</keyword>
<dbReference type="GO" id="GO:0003677">
    <property type="term" value="F:DNA binding"/>
    <property type="evidence" value="ECO:0007669"/>
    <property type="project" value="InterPro"/>
</dbReference>
<feature type="coiled-coil region" evidence="2">
    <location>
        <begin position="305"/>
        <end position="370"/>
    </location>
</feature>
<accession>A0A139ML91</accession>
<sequence length="418" mass="48990">MSYVVARMEKYKSNQLSGIYNHNERVFKNHSNKDIDPSRSHLNYELTNRDKTQTYHKQIKEHINENRISSRGIRKDAVLCNEWVITSDKTFFESLDQEQTKKFFESAKNYFAEKYGEANIAYASVHLDESTPHMHLGIVPMKDGKLSSKALFGNREKLREIQDELPKYLNEQGYNLQRGEVDSKKKHLKTEEFKEKQKILKKSDEAINKKNSEIDNAKNQLHNLQNDIDNKKQALSELENKEWETVGTLERYEKEIKELSNLKIVLTELDNFNLDNLQKNNLIKRTFDGKLKIDKETFEKLYHTAKKNISDNTKLKQELNKLQSENNQLSRNLLSYRKTSDENLILKQENRQLKDKVKNLDSQVTLLNKKVAIWREKAKEFMPKPVFQNTLSLVNSLSPIGLAKTVVRQVKNLVDKNS</sequence>
<dbReference type="PATRIC" id="fig|315405.11.peg.2357"/>
<evidence type="ECO:0000313" key="3">
    <source>
        <dbReference type="EMBL" id="KXT64509.1"/>
    </source>
</evidence>
<dbReference type="Gene3D" id="3.30.930.30">
    <property type="match status" value="1"/>
</dbReference>